<feature type="region of interest" description="Disordered" evidence="5">
    <location>
        <begin position="198"/>
        <end position="241"/>
    </location>
</feature>
<evidence type="ECO:0000256" key="4">
    <source>
        <dbReference type="ARBA" id="ARBA00023242"/>
    </source>
</evidence>
<dbReference type="GO" id="GO:0005634">
    <property type="term" value="C:nucleus"/>
    <property type="evidence" value="ECO:0007669"/>
    <property type="project" value="UniProtKB-SubCell"/>
</dbReference>
<dbReference type="PANTHER" id="PTHR11736:SF81">
    <property type="entry name" value="MAGE DOMAIN-CONTAINING PROTEIN"/>
    <property type="match status" value="1"/>
</dbReference>
<dbReference type="PANTHER" id="PTHR11736">
    <property type="entry name" value="MELANOMA-ASSOCIATED ANTIGEN MAGE ANTIGEN"/>
    <property type="match status" value="1"/>
</dbReference>
<evidence type="ECO:0000259" key="6">
    <source>
        <dbReference type="PROSITE" id="PS50838"/>
    </source>
</evidence>
<dbReference type="InterPro" id="IPR037445">
    <property type="entry name" value="MAGE"/>
</dbReference>
<comment type="caution">
    <text evidence="7">The sequence shown here is derived from an EMBL/GenBank/DDBJ whole genome shotgun (WGS) entry which is preliminary data.</text>
</comment>
<dbReference type="GO" id="GO:0000122">
    <property type="term" value="P:negative regulation of transcription by RNA polymerase II"/>
    <property type="evidence" value="ECO:0007669"/>
    <property type="project" value="TreeGrafter"/>
</dbReference>
<feature type="domain" description="MAGE" evidence="6">
    <location>
        <begin position="279"/>
        <end position="440"/>
    </location>
</feature>
<dbReference type="PROSITE" id="PS50838">
    <property type="entry name" value="MAGE"/>
    <property type="match status" value="1"/>
</dbReference>
<keyword evidence="8" id="KW-1185">Reference proteome</keyword>
<evidence type="ECO:0000256" key="2">
    <source>
        <dbReference type="ARBA" id="ARBA00006403"/>
    </source>
</evidence>
<sequence>MRTQREITDWGPGTGGGVPDIRVSDWGPGAVGGVPDIRVSDWGPGTVGGVPDIRVSDWGHGTGGGVPDIRVSDWGLGAGGGVPDTRVSDWGPGTGGGVPDTRVSDWGPGTGGGVPDIWVSERLGPWCEEQGLSWGEDGAEVLAGVKARGPHLSPCLTPLCGLILVIMPGMHELRQPERVFQNPRANEDLIQAQLFWGEEEEEEEEEVEEVEEEEEEVEEVEEEEEEVEEVEEEEQVEEEGEVEVVEVEVVEVQEEEVQEVEVQEEEVQEEEVQEEEVQEVEEPISKAKVLNSVLKDYQDHFPLVIFQAGQSLQVVFGLEVKEVDPNEHRYVLVPTLGLTLNEMLRDGQRLPKASFLVVILCLIVMYEDCAPEEVWAELCWMGLCPGRDHYIYGEPTKLLAHVWVQEVYLEYQQVPDSDPAHYKFLWGPQANVETSKFKGLNPETANEEENNAFLRLSFPRKLWMIMENAAFTPVHWNDEGDTVVIKADLFQTEVFQHRGADRIFETDSIKTFIHKLNLYVQ</sequence>
<dbReference type="InterPro" id="IPR041898">
    <property type="entry name" value="MAGE_WH1"/>
</dbReference>
<accession>A0A6B0SH21</accession>
<dbReference type="InterPro" id="IPR036390">
    <property type="entry name" value="WH_DNA-bd_sf"/>
</dbReference>
<keyword evidence="3" id="KW-0238">DNA-binding</keyword>
<dbReference type="Gene3D" id="1.10.10.10">
    <property type="entry name" value="Winged helix-like DNA-binding domain superfamily/Winged helix DNA-binding domain"/>
    <property type="match status" value="1"/>
</dbReference>
<proteinExistence type="inferred from homology"/>
<evidence type="ECO:0000256" key="5">
    <source>
        <dbReference type="SAM" id="MobiDB-lite"/>
    </source>
</evidence>
<comment type="similarity">
    <text evidence="2">Belongs to the HSF family.</text>
</comment>
<comment type="subcellular location">
    <subcellularLocation>
        <location evidence="1">Nucleus</location>
    </subcellularLocation>
</comment>
<feature type="region of interest" description="Disordered" evidence="5">
    <location>
        <begin position="81"/>
        <end position="111"/>
    </location>
</feature>
<dbReference type="Pfam" id="PF00447">
    <property type="entry name" value="HSF_DNA-bind"/>
    <property type="match status" value="1"/>
</dbReference>
<dbReference type="AlphaFoldDB" id="A0A6B0SH21"/>
<dbReference type="GO" id="GO:0003700">
    <property type="term" value="F:DNA-binding transcription factor activity"/>
    <property type="evidence" value="ECO:0007669"/>
    <property type="project" value="InterPro"/>
</dbReference>
<name>A0A6B0SH21_9CETA</name>
<dbReference type="SUPFAM" id="SSF46785">
    <property type="entry name" value="Winged helix' DNA-binding domain"/>
    <property type="match status" value="1"/>
</dbReference>
<reference evidence="7" key="1">
    <citation type="submission" date="2019-10" db="EMBL/GenBank/DDBJ databases">
        <title>The sequence and de novo assembly of the wild yak genome.</title>
        <authorList>
            <person name="Liu Y."/>
        </authorList>
    </citation>
    <scope>NUCLEOTIDE SEQUENCE [LARGE SCALE GENOMIC DNA]</scope>
    <source>
        <strain evidence="7">WY2019</strain>
    </source>
</reference>
<dbReference type="EMBL" id="VBQZ03000221">
    <property type="protein sequence ID" value="MXQ98163.1"/>
    <property type="molecule type" value="Genomic_DNA"/>
</dbReference>
<dbReference type="FunFam" id="1.10.10.1210:FF:000001">
    <property type="entry name" value="melanoma-associated antigen D1"/>
    <property type="match status" value="1"/>
</dbReference>
<evidence type="ECO:0000313" key="8">
    <source>
        <dbReference type="Proteomes" id="UP000322234"/>
    </source>
</evidence>
<keyword evidence="4" id="KW-0539">Nucleus</keyword>
<dbReference type="InterPro" id="IPR036388">
    <property type="entry name" value="WH-like_DNA-bd_sf"/>
</dbReference>
<evidence type="ECO:0000256" key="3">
    <source>
        <dbReference type="ARBA" id="ARBA00023125"/>
    </source>
</evidence>
<protein>
    <recommendedName>
        <fullName evidence="6">MAGE domain-containing protein</fullName>
    </recommendedName>
</protein>
<dbReference type="Proteomes" id="UP000322234">
    <property type="component" value="Unassembled WGS sequence"/>
</dbReference>
<dbReference type="GO" id="GO:0043565">
    <property type="term" value="F:sequence-specific DNA binding"/>
    <property type="evidence" value="ECO:0007669"/>
    <property type="project" value="InterPro"/>
</dbReference>
<dbReference type="Gene3D" id="1.10.10.1200">
    <property type="entry name" value="MAGE homology domain, winged helix WH1 motif"/>
    <property type="match status" value="1"/>
</dbReference>
<gene>
    <name evidence="7" type="ORF">E5288_WYG020457</name>
</gene>
<dbReference type="Gene3D" id="1.10.10.1210">
    <property type="entry name" value="MAGE homology domain, winged helix WH2 motif"/>
    <property type="match status" value="1"/>
</dbReference>
<evidence type="ECO:0000256" key="1">
    <source>
        <dbReference type="ARBA" id="ARBA00004123"/>
    </source>
</evidence>
<dbReference type="Pfam" id="PF01454">
    <property type="entry name" value="MAGE"/>
    <property type="match status" value="1"/>
</dbReference>
<dbReference type="InterPro" id="IPR002190">
    <property type="entry name" value="MHD_dom"/>
</dbReference>
<dbReference type="SMART" id="SM01373">
    <property type="entry name" value="MAGE"/>
    <property type="match status" value="1"/>
</dbReference>
<dbReference type="InterPro" id="IPR000232">
    <property type="entry name" value="HSF_DNA-bd"/>
</dbReference>
<evidence type="ECO:0000313" key="7">
    <source>
        <dbReference type="EMBL" id="MXQ98163.1"/>
    </source>
</evidence>
<dbReference type="InterPro" id="IPR041899">
    <property type="entry name" value="MAGE_WH2"/>
</dbReference>
<organism evidence="7 8">
    <name type="scientific">Bos mutus</name>
    <name type="common">wild yak</name>
    <dbReference type="NCBI Taxonomy" id="72004"/>
    <lineage>
        <taxon>Eukaryota</taxon>
        <taxon>Metazoa</taxon>
        <taxon>Chordata</taxon>
        <taxon>Craniata</taxon>
        <taxon>Vertebrata</taxon>
        <taxon>Euteleostomi</taxon>
        <taxon>Mammalia</taxon>
        <taxon>Eutheria</taxon>
        <taxon>Laurasiatheria</taxon>
        <taxon>Artiodactyla</taxon>
        <taxon>Ruminantia</taxon>
        <taxon>Pecora</taxon>
        <taxon>Bovidae</taxon>
        <taxon>Bovinae</taxon>
        <taxon>Bos</taxon>
    </lineage>
</organism>
<feature type="region of interest" description="Disordered" evidence="5">
    <location>
        <begin position="1"/>
        <end position="20"/>
    </location>
</feature>